<evidence type="ECO:0000256" key="1">
    <source>
        <dbReference type="SAM" id="MobiDB-lite"/>
    </source>
</evidence>
<sequence length="125" mass="13378">MIRILRYRIVRLLRLPALALLVLAVLVNPVFAAVGDLHEFSRGGTGHAQASDSHDHADESGTQQEGTDLLHALMHAAHCCGHLTAILSTPFVAHTPSFTDAVPASAFAAPHSPPRTDHFRPPIAI</sequence>
<gene>
    <name evidence="2" type="ORF">J2W94_002295</name>
</gene>
<protein>
    <recommendedName>
        <fullName evidence="4">DUF2946 domain-containing protein</fullName>
    </recommendedName>
</protein>
<dbReference type="RefSeq" id="WP_310093335.1">
    <property type="nucleotide sequence ID" value="NZ_JAVDTT010000002.1"/>
</dbReference>
<evidence type="ECO:0008006" key="4">
    <source>
        <dbReference type="Google" id="ProtNLM"/>
    </source>
</evidence>
<evidence type="ECO:0000313" key="3">
    <source>
        <dbReference type="Proteomes" id="UP001254759"/>
    </source>
</evidence>
<feature type="region of interest" description="Disordered" evidence="1">
    <location>
        <begin position="43"/>
        <end position="63"/>
    </location>
</feature>
<proteinExistence type="predicted"/>
<accession>A0ABU1RUL8</accession>
<dbReference type="Proteomes" id="UP001254759">
    <property type="component" value="Unassembled WGS sequence"/>
</dbReference>
<comment type="caution">
    <text evidence="2">The sequence shown here is derived from an EMBL/GenBank/DDBJ whole genome shotgun (WGS) entry which is preliminary data.</text>
</comment>
<dbReference type="EMBL" id="JAVDTT010000002">
    <property type="protein sequence ID" value="MDR6842010.1"/>
    <property type="molecule type" value="Genomic_DNA"/>
</dbReference>
<name>A0ABU1RUL8_9GAMM</name>
<keyword evidence="3" id="KW-1185">Reference proteome</keyword>
<evidence type="ECO:0000313" key="2">
    <source>
        <dbReference type="EMBL" id="MDR6842010.1"/>
    </source>
</evidence>
<reference evidence="2 3" key="1">
    <citation type="submission" date="2023-07" db="EMBL/GenBank/DDBJ databases">
        <title>Sorghum-associated microbial communities from plants grown in Nebraska, USA.</title>
        <authorList>
            <person name="Schachtman D."/>
        </authorList>
    </citation>
    <scope>NUCLEOTIDE SEQUENCE [LARGE SCALE GENOMIC DNA]</scope>
    <source>
        <strain evidence="2 3">BE107</strain>
    </source>
</reference>
<organism evidence="2 3">
    <name type="scientific">Pseudoxanthomonas sacheonensis</name>
    <dbReference type="NCBI Taxonomy" id="443615"/>
    <lineage>
        <taxon>Bacteria</taxon>
        <taxon>Pseudomonadati</taxon>
        <taxon>Pseudomonadota</taxon>
        <taxon>Gammaproteobacteria</taxon>
        <taxon>Lysobacterales</taxon>
        <taxon>Lysobacteraceae</taxon>
        <taxon>Pseudoxanthomonas</taxon>
    </lineage>
</organism>